<dbReference type="SMART" id="SM00421">
    <property type="entry name" value="HTH_LUXR"/>
    <property type="match status" value="1"/>
</dbReference>
<feature type="domain" description="HTH luxR-type" evidence="2">
    <location>
        <begin position="135"/>
        <end position="200"/>
    </location>
</feature>
<dbReference type="AlphaFoldDB" id="A0A5U6STR4"/>
<accession>A0A5U6STR4</accession>
<dbReference type="GO" id="GO:0006355">
    <property type="term" value="P:regulation of DNA-templated transcription"/>
    <property type="evidence" value="ECO:0007669"/>
    <property type="project" value="InterPro"/>
</dbReference>
<dbReference type="InterPro" id="IPR016032">
    <property type="entry name" value="Sig_transdc_resp-reg_C-effctor"/>
</dbReference>
<gene>
    <name evidence="3" type="ORF">BRO79_22635</name>
</gene>
<proteinExistence type="predicted"/>
<dbReference type="Pfam" id="PF00196">
    <property type="entry name" value="GerE"/>
    <property type="match status" value="1"/>
</dbReference>
<sequence length="205" mass="22790">MMHIFTTTPDRWLMAGIRIALQEDGTEAQVYSVASAGELLCEEGNRLPPDSVLLPVFPDNQPVVCVRSLVFFEEWMRSGYPEVPCLLWGRTALISGTEGRGAVPVMPWRLSPACLRDWIDQAVRCRDARVKDGGPAGYRLRLSARETAVLRYTLAGCPVEQITAALGVKPKTVWGYRRRAMNLLGIKRLADLMLLPQGMFSEKAA</sequence>
<reference evidence="3" key="1">
    <citation type="submission" date="2018-07" db="EMBL/GenBank/DDBJ databases">
        <authorList>
            <consortium name="GenomeTrakr network: Whole genome sequencing for foodborne pathogen traceback"/>
        </authorList>
    </citation>
    <scope>NUCLEOTIDE SEQUENCE</scope>
    <source>
        <strain evidence="3">CFSAN056582</strain>
    </source>
</reference>
<organism evidence="3">
    <name type="scientific">Salmonella enterica</name>
    <name type="common">Salmonella choleraesuis</name>
    <dbReference type="NCBI Taxonomy" id="28901"/>
    <lineage>
        <taxon>Bacteria</taxon>
        <taxon>Pseudomonadati</taxon>
        <taxon>Pseudomonadota</taxon>
        <taxon>Gammaproteobacteria</taxon>
        <taxon>Enterobacterales</taxon>
        <taxon>Enterobacteriaceae</taxon>
        <taxon>Salmonella</taxon>
    </lineage>
</organism>
<keyword evidence="1" id="KW-0238">DNA-binding</keyword>
<dbReference type="PROSITE" id="PS50043">
    <property type="entry name" value="HTH_LUXR_2"/>
    <property type="match status" value="1"/>
</dbReference>
<dbReference type="SUPFAM" id="SSF46894">
    <property type="entry name" value="C-terminal effector domain of the bipartite response regulators"/>
    <property type="match status" value="1"/>
</dbReference>
<protein>
    <submittedName>
        <fullName evidence="3">Helix-turn-helix transcriptional regulator</fullName>
    </submittedName>
</protein>
<dbReference type="InterPro" id="IPR000792">
    <property type="entry name" value="Tscrpt_reg_LuxR_C"/>
</dbReference>
<evidence type="ECO:0000313" key="3">
    <source>
        <dbReference type="EMBL" id="EBR0846210.1"/>
    </source>
</evidence>
<evidence type="ECO:0000259" key="2">
    <source>
        <dbReference type="PROSITE" id="PS50043"/>
    </source>
</evidence>
<dbReference type="GO" id="GO:0003677">
    <property type="term" value="F:DNA binding"/>
    <property type="evidence" value="ECO:0007669"/>
    <property type="project" value="UniProtKB-KW"/>
</dbReference>
<dbReference type="EMBL" id="AAGRCI010000030">
    <property type="protein sequence ID" value="EBR0846210.1"/>
    <property type="molecule type" value="Genomic_DNA"/>
</dbReference>
<dbReference type="CDD" id="cd06170">
    <property type="entry name" value="LuxR_C_like"/>
    <property type="match status" value="1"/>
</dbReference>
<dbReference type="Gene3D" id="1.10.10.10">
    <property type="entry name" value="Winged helix-like DNA-binding domain superfamily/Winged helix DNA-binding domain"/>
    <property type="match status" value="1"/>
</dbReference>
<evidence type="ECO:0000256" key="1">
    <source>
        <dbReference type="ARBA" id="ARBA00023125"/>
    </source>
</evidence>
<name>A0A5U6STR4_SALER</name>
<comment type="caution">
    <text evidence="3">The sequence shown here is derived from an EMBL/GenBank/DDBJ whole genome shotgun (WGS) entry which is preliminary data.</text>
</comment>
<dbReference type="InterPro" id="IPR036388">
    <property type="entry name" value="WH-like_DNA-bd_sf"/>
</dbReference>